<keyword evidence="4 5" id="KW-0472">Membrane</keyword>
<feature type="transmembrane region" description="Helical" evidence="5">
    <location>
        <begin position="305"/>
        <end position="324"/>
    </location>
</feature>
<name>A0A1Z2XM91_9FIRM</name>
<dbReference type="RefSeq" id="WP_066536297.1">
    <property type="nucleotide sequence ID" value="NZ_CAPVCI010000002.1"/>
</dbReference>
<comment type="subcellular location">
    <subcellularLocation>
        <location evidence="1">Membrane</location>
        <topology evidence="1">Multi-pass membrane protein</topology>
    </subcellularLocation>
</comment>
<reference evidence="7" key="1">
    <citation type="journal article" date="2017" name="Genome Announc.">
        <title>High-Quality Whole-Genome Sequences of the Oligo-Mouse-Microbiota Bacterial Community.</title>
        <authorList>
            <person name="Garzetti D."/>
            <person name="Brugiroux S."/>
            <person name="Bunk B."/>
            <person name="Pukall R."/>
            <person name="McCoy K.D."/>
            <person name="Macpherson A.J."/>
            <person name="Stecher B."/>
        </authorList>
    </citation>
    <scope>NUCLEOTIDE SEQUENCE</scope>
    <source>
        <strain evidence="7">KB18</strain>
    </source>
</reference>
<feature type="transmembrane region" description="Helical" evidence="5">
    <location>
        <begin position="6"/>
        <end position="25"/>
    </location>
</feature>
<keyword evidence="9" id="KW-1185">Reference proteome</keyword>
<dbReference type="PANTHER" id="PTHR10846:SF8">
    <property type="entry name" value="INNER MEMBRANE PROTEIN YRBG"/>
    <property type="match status" value="1"/>
</dbReference>
<evidence type="ECO:0000313" key="8">
    <source>
        <dbReference type="EMBL" id="QQR28845.1"/>
    </source>
</evidence>
<dbReference type="Gene3D" id="1.20.1420.30">
    <property type="entry name" value="NCX, central ion-binding region"/>
    <property type="match status" value="1"/>
</dbReference>
<gene>
    <name evidence="7" type="ORF">ADH66_02105</name>
    <name evidence="8" type="ORF">I5Q82_12145</name>
</gene>
<feature type="domain" description="Sodium/calcium exchanger membrane region" evidence="6">
    <location>
        <begin position="179"/>
        <end position="319"/>
    </location>
</feature>
<keyword evidence="3 5" id="KW-1133">Transmembrane helix</keyword>
<organism evidence="8 10">
    <name type="scientific">Acutalibacter muris</name>
    <dbReference type="NCBI Taxonomy" id="1796620"/>
    <lineage>
        <taxon>Bacteria</taxon>
        <taxon>Bacillati</taxon>
        <taxon>Bacillota</taxon>
        <taxon>Clostridia</taxon>
        <taxon>Eubacteriales</taxon>
        <taxon>Acutalibacteraceae</taxon>
        <taxon>Acutalibacter</taxon>
    </lineage>
</organism>
<evidence type="ECO:0000256" key="4">
    <source>
        <dbReference type="ARBA" id="ARBA00023136"/>
    </source>
</evidence>
<proteinExistence type="predicted"/>
<dbReference type="AlphaFoldDB" id="A0A1Z2XM91"/>
<dbReference type="GO" id="GO:0005886">
    <property type="term" value="C:plasma membrane"/>
    <property type="evidence" value="ECO:0007669"/>
    <property type="project" value="TreeGrafter"/>
</dbReference>
<accession>A0A1Z2XM91</accession>
<evidence type="ECO:0000256" key="2">
    <source>
        <dbReference type="ARBA" id="ARBA00022692"/>
    </source>
</evidence>
<feature type="domain" description="Sodium/calcium exchanger membrane region" evidence="6">
    <location>
        <begin position="6"/>
        <end position="143"/>
    </location>
</feature>
<evidence type="ECO:0000256" key="1">
    <source>
        <dbReference type="ARBA" id="ARBA00004141"/>
    </source>
</evidence>
<feature type="transmembrane region" description="Helical" evidence="5">
    <location>
        <begin position="247"/>
        <end position="265"/>
    </location>
</feature>
<keyword evidence="2 5" id="KW-0812">Transmembrane</keyword>
<reference evidence="9" key="2">
    <citation type="submission" date="2017-05" db="EMBL/GenBank/DDBJ databases">
        <title>Improved OligoMM genomes.</title>
        <authorList>
            <person name="Garzetti D."/>
        </authorList>
    </citation>
    <scope>NUCLEOTIDE SEQUENCE [LARGE SCALE GENOMIC DNA]</scope>
    <source>
        <strain evidence="9">KB18</strain>
    </source>
</reference>
<evidence type="ECO:0000256" key="3">
    <source>
        <dbReference type="ARBA" id="ARBA00022989"/>
    </source>
</evidence>
<feature type="transmembrane region" description="Helical" evidence="5">
    <location>
        <begin position="212"/>
        <end position="235"/>
    </location>
</feature>
<feature type="transmembrane region" description="Helical" evidence="5">
    <location>
        <begin position="103"/>
        <end position="122"/>
    </location>
</feature>
<evidence type="ECO:0000256" key="5">
    <source>
        <dbReference type="SAM" id="Phobius"/>
    </source>
</evidence>
<dbReference type="InterPro" id="IPR004481">
    <property type="entry name" value="K/Na/Ca-exchanger"/>
</dbReference>
<feature type="transmembrane region" description="Helical" evidence="5">
    <location>
        <begin position="37"/>
        <end position="64"/>
    </location>
</feature>
<evidence type="ECO:0000313" key="7">
    <source>
        <dbReference type="EMBL" id="ASB39554.1"/>
    </source>
</evidence>
<feature type="transmembrane region" description="Helical" evidence="5">
    <location>
        <begin position="271"/>
        <end position="293"/>
    </location>
</feature>
<feature type="transmembrane region" description="Helical" evidence="5">
    <location>
        <begin position="174"/>
        <end position="192"/>
    </location>
</feature>
<dbReference type="EMBL" id="CP065321">
    <property type="protein sequence ID" value="QQR28845.1"/>
    <property type="molecule type" value="Genomic_DNA"/>
</dbReference>
<dbReference type="Pfam" id="PF01699">
    <property type="entry name" value="Na_Ca_ex"/>
    <property type="match status" value="2"/>
</dbReference>
<dbReference type="Proteomes" id="UP000596035">
    <property type="component" value="Chromosome"/>
</dbReference>
<dbReference type="GO" id="GO:0008273">
    <property type="term" value="F:calcium, potassium:sodium antiporter activity"/>
    <property type="evidence" value="ECO:0007669"/>
    <property type="project" value="TreeGrafter"/>
</dbReference>
<dbReference type="NCBIfam" id="TIGR00367">
    <property type="entry name" value="calcium/sodium antiporter"/>
    <property type="match status" value="1"/>
</dbReference>
<protein>
    <submittedName>
        <fullName evidence="8">Calcium/sodium antiporter</fullName>
    </submittedName>
    <submittedName>
        <fullName evidence="7">Transporter</fullName>
    </submittedName>
</protein>
<dbReference type="EMBL" id="CP021422">
    <property type="protein sequence ID" value="ASB39554.1"/>
    <property type="molecule type" value="Genomic_DNA"/>
</dbReference>
<dbReference type="GO" id="GO:0006874">
    <property type="term" value="P:intracellular calcium ion homeostasis"/>
    <property type="evidence" value="ECO:0007669"/>
    <property type="project" value="TreeGrafter"/>
</dbReference>
<feature type="transmembrane region" description="Helical" evidence="5">
    <location>
        <begin position="70"/>
        <end position="91"/>
    </location>
</feature>
<dbReference type="PANTHER" id="PTHR10846">
    <property type="entry name" value="SODIUM/POTASSIUM/CALCIUM EXCHANGER"/>
    <property type="match status" value="1"/>
</dbReference>
<sequence>MELALVIFLFVVGIVFIVKGGDYFVDAASWIAEVSGIPKLIIGATIVSLATTLPEMLVSVMAAAQGKVDMAIGNAVGSVTANIGLIMAISILCMPGKARRRDYLKKSVLMLGAALIVVLSGFMGQMGIVVAIVMIAIFAVFMADNILEAKRSMSATRTDSTRAIERPKPERREIIVNIIKFAVGTVGIVWGADLLVDNGSELARFIGISERIIGVTVIAVGTSLPELITTITAIVKKESSLSVGNILGANIIDLTLILPISALVSGKALPIAPASALLDLPACLLVGGVAIIPTIFTQKFSRVQGVLLLAIYTVYVAITCVVIGA</sequence>
<dbReference type="InterPro" id="IPR044880">
    <property type="entry name" value="NCX_ion-bd_dom_sf"/>
</dbReference>
<evidence type="ECO:0000313" key="9">
    <source>
        <dbReference type="Proteomes" id="UP000196710"/>
    </source>
</evidence>
<feature type="transmembrane region" description="Helical" evidence="5">
    <location>
        <begin position="128"/>
        <end position="147"/>
    </location>
</feature>
<dbReference type="GO" id="GO:0005262">
    <property type="term" value="F:calcium channel activity"/>
    <property type="evidence" value="ECO:0007669"/>
    <property type="project" value="TreeGrafter"/>
</dbReference>
<evidence type="ECO:0000259" key="6">
    <source>
        <dbReference type="Pfam" id="PF01699"/>
    </source>
</evidence>
<dbReference type="Proteomes" id="UP000196710">
    <property type="component" value="Chromosome"/>
</dbReference>
<evidence type="ECO:0000313" key="10">
    <source>
        <dbReference type="Proteomes" id="UP000596035"/>
    </source>
</evidence>
<dbReference type="KEGG" id="amur:ADH66_02105"/>
<dbReference type="InterPro" id="IPR004837">
    <property type="entry name" value="NaCa_Exmemb"/>
</dbReference>
<reference evidence="8 10" key="3">
    <citation type="submission" date="2020-11" db="EMBL/GenBank/DDBJ databases">
        <title>Closed and high quality bacterial genomes of the OMM12 community.</title>
        <authorList>
            <person name="Marbouty M."/>
            <person name="Lamy-Besnier Q."/>
            <person name="Debarbieux L."/>
            <person name="Koszul R."/>
        </authorList>
    </citation>
    <scope>NUCLEOTIDE SEQUENCE [LARGE SCALE GENOMIC DNA]</scope>
    <source>
        <strain evidence="8 10">KB18</strain>
    </source>
</reference>